<feature type="region of interest" description="Disordered" evidence="5">
    <location>
        <begin position="52"/>
        <end position="130"/>
    </location>
</feature>
<evidence type="ECO:0000259" key="8">
    <source>
        <dbReference type="PROSITE" id="PS50847"/>
    </source>
</evidence>
<dbReference type="AlphaFoldDB" id="R2P2I1"/>
<protein>
    <submittedName>
        <fullName evidence="9">LPXTG-domain-containing protein cell wall anchor domain</fullName>
    </submittedName>
</protein>
<keyword evidence="2" id="KW-0964">Secreted</keyword>
<dbReference type="eggNOG" id="ENOG5032DMC">
    <property type="taxonomic scope" value="Bacteria"/>
</dbReference>
<dbReference type="Proteomes" id="UP000014148">
    <property type="component" value="Unassembled WGS sequence"/>
</dbReference>
<evidence type="ECO:0000256" key="7">
    <source>
        <dbReference type="SAM" id="SignalP"/>
    </source>
</evidence>
<keyword evidence="6" id="KW-1133">Transmembrane helix</keyword>
<proteinExistence type="predicted"/>
<dbReference type="NCBIfam" id="TIGR01167">
    <property type="entry name" value="LPXTG_anchor"/>
    <property type="match status" value="1"/>
</dbReference>
<evidence type="ECO:0000313" key="11">
    <source>
        <dbReference type="Proteomes" id="UP000013783"/>
    </source>
</evidence>
<gene>
    <name evidence="10" type="ORF">I585_03638</name>
    <name evidence="9" type="ORF">UAI_01783</name>
</gene>
<dbReference type="EMBL" id="ASWA01000004">
    <property type="protein sequence ID" value="EOT64440.1"/>
    <property type="molecule type" value="Genomic_DNA"/>
</dbReference>
<dbReference type="PATRIC" id="fig|1158601.3.peg.1749"/>
<dbReference type="PROSITE" id="PS50847">
    <property type="entry name" value="GRAM_POS_ANCHORING"/>
    <property type="match status" value="1"/>
</dbReference>
<feature type="transmembrane region" description="Helical" evidence="6">
    <location>
        <begin position="349"/>
        <end position="367"/>
    </location>
</feature>
<evidence type="ECO:0000313" key="9">
    <source>
        <dbReference type="EMBL" id="EOH78472.1"/>
    </source>
</evidence>
<feature type="chain" id="PRO_5004353990" evidence="7">
    <location>
        <begin position="21"/>
        <end position="373"/>
    </location>
</feature>
<dbReference type="Pfam" id="PF00746">
    <property type="entry name" value="Gram_pos_anchor"/>
    <property type="match status" value="1"/>
</dbReference>
<evidence type="ECO:0000256" key="2">
    <source>
        <dbReference type="ARBA" id="ARBA00022525"/>
    </source>
</evidence>
<feature type="signal peptide" evidence="7">
    <location>
        <begin position="1"/>
        <end position="20"/>
    </location>
</feature>
<evidence type="ECO:0000256" key="6">
    <source>
        <dbReference type="SAM" id="Phobius"/>
    </source>
</evidence>
<name>R2P2I1_9ENTE</name>
<evidence type="ECO:0000256" key="5">
    <source>
        <dbReference type="SAM" id="MobiDB-lite"/>
    </source>
</evidence>
<dbReference type="EMBL" id="AJAK01000012">
    <property type="protein sequence ID" value="EOH78472.1"/>
    <property type="molecule type" value="Genomic_DNA"/>
</dbReference>
<evidence type="ECO:0000256" key="3">
    <source>
        <dbReference type="ARBA" id="ARBA00022729"/>
    </source>
</evidence>
<sequence length="373" mass="40963">MKKMVVFSLLVLSFPLVAFADTSDSVLDVPTASSQEQVVDSASVTNEAIAEKPVADSSKTQSSEEGTVESKKNSNEEVSAADKTMKEDPTAKTATNEFAEVEKTTNSNTVEKNASTVAPQQTTGEAAKSPATLEEKIINEWTAEDIRKNLTSADFGMNQTELKGYTDQELTNAFKLFARYNFDITGMDFGSYVRVLRMVYKDQVISWADAEKALAFNPNNYTTTAELANNVDQLQAYLRILYSSKEGFLPLRHFTNEEMLHILNHLSGAEDELSAANGLFSGLVHWLYNSQEGNGPIENGSRPVPPIQNTATATKPIVENVANVPTDQKNLSAQASQKEYPKTGENRNLALTFTGITLFIIAGVVILRRRVRL</sequence>
<dbReference type="InterPro" id="IPR019931">
    <property type="entry name" value="LPXTG_anchor"/>
</dbReference>
<dbReference type="Proteomes" id="UP000013783">
    <property type="component" value="Unassembled WGS sequence"/>
</dbReference>
<feature type="domain" description="Gram-positive cocci surface proteins LPxTG" evidence="8">
    <location>
        <begin position="340"/>
        <end position="373"/>
    </location>
</feature>
<reference evidence="10 12" key="2">
    <citation type="submission" date="2013-03" db="EMBL/GenBank/DDBJ databases">
        <title>The Genome Sequence of Enterococcus malodoratus ATCC_43197 (PacBio/Illumina hybrid assembly).</title>
        <authorList>
            <consortium name="The Broad Institute Genomics Platform"/>
            <consortium name="The Broad Institute Genome Sequencing Center for Infectious Disease"/>
            <person name="Earl A."/>
            <person name="Russ C."/>
            <person name="Gilmore M."/>
            <person name="Surin D."/>
            <person name="Walker B."/>
            <person name="Young S."/>
            <person name="Zeng Q."/>
            <person name="Gargeya S."/>
            <person name="Fitzgerald M."/>
            <person name="Haas B."/>
            <person name="Abouelleil A."/>
            <person name="Allen A.W."/>
            <person name="Alvarado L."/>
            <person name="Arachchi H.M."/>
            <person name="Berlin A.M."/>
            <person name="Chapman S.B."/>
            <person name="Gainer-Dewar J."/>
            <person name="Goldberg J."/>
            <person name="Griggs A."/>
            <person name="Gujja S."/>
            <person name="Hansen M."/>
            <person name="Howarth C."/>
            <person name="Imamovic A."/>
            <person name="Ireland A."/>
            <person name="Larimer J."/>
            <person name="McCowan C."/>
            <person name="Murphy C."/>
            <person name="Pearson M."/>
            <person name="Poon T.W."/>
            <person name="Priest M."/>
            <person name="Roberts A."/>
            <person name="Saif S."/>
            <person name="Shea T."/>
            <person name="Sisk P."/>
            <person name="Sykes S."/>
            <person name="Wortman J."/>
            <person name="Nusbaum C."/>
            <person name="Birren B."/>
        </authorList>
    </citation>
    <scope>NUCLEOTIDE SEQUENCE [LARGE SCALE GENOMIC DNA]</scope>
    <source>
        <strain evidence="10 12">ATCC 43197</strain>
    </source>
</reference>
<feature type="compositionally biased region" description="Polar residues" evidence="5">
    <location>
        <begin position="104"/>
        <end position="124"/>
    </location>
</feature>
<keyword evidence="6" id="KW-0812">Transmembrane</keyword>
<comment type="caution">
    <text evidence="9">The sequence shown here is derived from an EMBL/GenBank/DDBJ whole genome shotgun (WGS) entry which is preliminary data.</text>
</comment>
<keyword evidence="6" id="KW-0472">Membrane</keyword>
<evidence type="ECO:0000313" key="12">
    <source>
        <dbReference type="Proteomes" id="UP000014148"/>
    </source>
</evidence>
<evidence type="ECO:0000256" key="1">
    <source>
        <dbReference type="ARBA" id="ARBA00022512"/>
    </source>
</evidence>
<organism evidence="9 11">
    <name type="scientific">Enterococcus malodoratus ATCC 43197</name>
    <dbReference type="NCBI Taxonomy" id="1158601"/>
    <lineage>
        <taxon>Bacteria</taxon>
        <taxon>Bacillati</taxon>
        <taxon>Bacillota</taxon>
        <taxon>Bacilli</taxon>
        <taxon>Lactobacillales</taxon>
        <taxon>Enterococcaceae</taxon>
        <taxon>Enterococcus</taxon>
    </lineage>
</organism>
<accession>R2P2I1</accession>
<keyword evidence="1" id="KW-0134">Cell wall</keyword>
<dbReference type="OrthoDB" id="2194759at2"/>
<reference evidence="9 11" key="1">
    <citation type="submission" date="2013-02" db="EMBL/GenBank/DDBJ databases">
        <title>The Genome Sequence of Enterococcus malodoratus ATCC_43197.</title>
        <authorList>
            <consortium name="The Broad Institute Genome Sequencing Platform"/>
            <consortium name="The Broad Institute Genome Sequencing Center for Infectious Disease"/>
            <person name="Earl A.M."/>
            <person name="Gilmore M.S."/>
            <person name="Lebreton F."/>
            <person name="Walker B."/>
            <person name="Young S.K."/>
            <person name="Zeng Q."/>
            <person name="Gargeya S."/>
            <person name="Fitzgerald M."/>
            <person name="Haas B."/>
            <person name="Abouelleil A."/>
            <person name="Alvarado L."/>
            <person name="Arachchi H.M."/>
            <person name="Berlin A.M."/>
            <person name="Chapman S.B."/>
            <person name="Dewar J."/>
            <person name="Goldberg J."/>
            <person name="Griggs A."/>
            <person name="Gujja S."/>
            <person name="Hansen M."/>
            <person name="Howarth C."/>
            <person name="Imamovic A."/>
            <person name="Larimer J."/>
            <person name="McCowan C."/>
            <person name="Murphy C."/>
            <person name="Neiman D."/>
            <person name="Pearson M."/>
            <person name="Priest M."/>
            <person name="Roberts A."/>
            <person name="Saif S."/>
            <person name="Shea T."/>
            <person name="Sisk P."/>
            <person name="Sykes S."/>
            <person name="Wortman J."/>
            <person name="Nusbaum C."/>
            <person name="Birren B."/>
        </authorList>
    </citation>
    <scope>NUCLEOTIDE SEQUENCE [LARGE SCALE GENOMIC DNA]</scope>
    <source>
        <strain evidence="9 11">ATCC 43197</strain>
    </source>
</reference>
<keyword evidence="12" id="KW-1185">Reference proteome</keyword>
<evidence type="ECO:0000256" key="4">
    <source>
        <dbReference type="ARBA" id="ARBA00023088"/>
    </source>
</evidence>
<evidence type="ECO:0000313" key="10">
    <source>
        <dbReference type="EMBL" id="EOT64440.1"/>
    </source>
</evidence>
<keyword evidence="3 7" id="KW-0732">Signal</keyword>
<keyword evidence="4" id="KW-0572">Peptidoglycan-anchor</keyword>